<dbReference type="InterPro" id="IPR051783">
    <property type="entry name" value="NAD(P)-dependent_oxidoreduct"/>
</dbReference>
<dbReference type="GO" id="GO:0004029">
    <property type="term" value="F:aldehyde dehydrogenase (NAD+) activity"/>
    <property type="evidence" value="ECO:0007669"/>
    <property type="project" value="TreeGrafter"/>
</dbReference>
<dbReference type="PANTHER" id="PTHR48079:SF6">
    <property type="entry name" value="NAD(P)-BINDING DOMAIN-CONTAINING PROTEIN-RELATED"/>
    <property type="match status" value="1"/>
</dbReference>
<gene>
    <name evidence="1" type="ORF">NW762_010141</name>
</gene>
<reference evidence="1" key="1">
    <citation type="submission" date="2022-09" db="EMBL/GenBank/DDBJ databases">
        <title>Fusarium specimens isolated from Avocado Roots.</title>
        <authorList>
            <person name="Stajich J."/>
            <person name="Roper C."/>
            <person name="Heimlech-Rivalta G."/>
        </authorList>
    </citation>
    <scope>NUCLEOTIDE SEQUENCE</scope>
    <source>
        <strain evidence="1">CF00136</strain>
    </source>
</reference>
<comment type="caution">
    <text evidence="1">The sequence shown here is derived from an EMBL/GenBank/DDBJ whole genome shotgun (WGS) entry which is preliminary data.</text>
</comment>
<evidence type="ECO:0000313" key="1">
    <source>
        <dbReference type="EMBL" id="KAJ4253747.1"/>
    </source>
</evidence>
<evidence type="ECO:0000313" key="2">
    <source>
        <dbReference type="Proteomes" id="UP001152049"/>
    </source>
</evidence>
<dbReference type="AlphaFoldDB" id="A0A9W8RUD2"/>
<dbReference type="InterPro" id="IPR036291">
    <property type="entry name" value="NAD(P)-bd_dom_sf"/>
</dbReference>
<dbReference type="Proteomes" id="UP001152049">
    <property type="component" value="Unassembled WGS sequence"/>
</dbReference>
<dbReference type="EMBL" id="JAOQAZ010000023">
    <property type="protein sequence ID" value="KAJ4253747.1"/>
    <property type="molecule type" value="Genomic_DNA"/>
</dbReference>
<keyword evidence="2" id="KW-1185">Reference proteome</keyword>
<accession>A0A9W8RUD2</accession>
<evidence type="ECO:0008006" key="3">
    <source>
        <dbReference type="Google" id="ProtNLM"/>
    </source>
</evidence>
<proteinExistence type="predicted"/>
<dbReference type="GO" id="GO:0005737">
    <property type="term" value="C:cytoplasm"/>
    <property type="evidence" value="ECO:0007669"/>
    <property type="project" value="TreeGrafter"/>
</dbReference>
<protein>
    <recommendedName>
        <fullName evidence="3">NmrA-like domain-containing protein</fullName>
    </recommendedName>
</protein>
<dbReference type="PANTHER" id="PTHR48079">
    <property type="entry name" value="PROTEIN YEEZ"/>
    <property type="match status" value="1"/>
</dbReference>
<dbReference type="SUPFAM" id="SSF51735">
    <property type="entry name" value="NAD(P)-binding Rossmann-fold domains"/>
    <property type="match status" value="1"/>
</dbReference>
<sequence>MPHNILITGASGYLGGDLLAELVKADLPEYGKLLALVRSLEQAEAVRQLGAQPLTLDIHDEVAVREAVLGHEITVIYFLVDAVSSASQKLFINALGELKKRNNSDVHFLHVLDHWRKDVFESFWSTDRPETERRRPRVVHRAESSTGAFTKVSGNGKGGGFGNPISIQTVAIVQAAKALRRVYRTDSENPTWPVCHIADNTSLYIQILRTILSGHDPGHGKYGYYLASSGSVPWNDIYNAFAKALAGRGVVDDAEVHDTNDEVLQKMANALDCPKDFVAPQLGGRCTFTAEHGRKIGWRPAYTAENILATADEEVDRILQHSKV</sequence>
<dbReference type="OrthoDB" id="10262413at2759"/>
<dbReference type="Gene3D" id="3.40.50.720">
    <property type="entry name" value="NAD(P)-binding Rossmann-like Domain"/>
    <property type="match status" value="1"/>
</dbReference>
<name>A0A9W8RUD2_9HYPO</name>
<organism evidence="1 2">
    <name type="scientific">Fusarium torreyae</name>
    <dbReference type="NCBI Taxonomy" id="1237075"/>
    <lineage>
        <taxon>Eukaryota</taxon>
        <taxon>Fungi</taxon>
        <taxon>Dikarya</taxon>
        <taxon>Ascomycota</taxon>
        <taxon>Pezizomycotina</taxon>
        <taxon>Sordariomycetes</taxon>
        <taxon>Hypocreomycetidae</taxon>
        <taxon>Hypocreales</taxon>
        <taxon>Nectriaceae</taxon>
        <taxon>Fusarium</taxon>
    </lineage>
</organism>